<dbReference type="Proteomes" id="UP000199771">
    <property type="component" value="Unassembled WGS sequence"/>
</dbReference>
<dbReference type="SUPFAM" id="SSF48435">
    <property type="entry name" value="Bacterial muramidases"/>
    <property type="match status" value="1"/>
</dbReference>
<accession>A0A1I2H1E8</accession>
<dbReference type="EMBL" id="FOOC01000001">
    <property type="protein sequence ID" value="SFF22636.1"/>
    <property type="molecule type" value="Genomic_DNA"/>
</dbReference>
<proteinExistence type="inferred from homology"/>
<dbReference type="Pfam" id="PF14718">
    <property type="entry name" value="SLT_L"/>
    <property type="match status" value="1"/>
</dbReference>
<dbReference type="InterPro" id="IPR000189">
    <property type="entry name" value="Transglyc_AS"/>
</dbReference>
<dbReference type="Gene3D" id="1.10.1240.20">
    <property type="entry name" value="Lytic transglycosylase, superhelical linker domain"/>
    <property type="match status" value="1"/>
</dbReference>
<dbReference type="GO" id="GO:0042597">
    <property type="term" value="C:periplasmic space"/>
    <property type="evidence" value="ECO:0007669"/>
    <property type="project" value="InterPro"/>
</dbReference>
<evidence type="ECO:0000259" key="4">
    <source>
        <dbReference type="Pfam" id="PF01464"/>
    </source>
</evidence>
<sequence length="650" mass="72965">MSRASYPMAMSLCRFFLVATAVAVVLARPAKAADEDLRAQFRLALEQAEQGLVPSSPDGSELRAYVLYPYLEGVRLLDAVRRTPGEDTDRAVMAFLDAQAQLPLAAELRGAWLTSLAERRQWAVFLRHYTPDPDLPVLACHAYQARIDSGDATVGAELQAFWEQAPQMPQACAPVFEWLDAQGGITPTQVVRRARKALADGNLELAQWLLRKLPPAQAAPLQQWVRLLRDPARELALLAERPDAAFEWDGVLAGFSRLARRDSERAYAVLGALARARIGAQRYAQLERWAALGLAWDHRAEALALFARLPAAVVDAQVHEWRIRAALWHGRQDLASAWIAALPPAQAAEPRWAYWRARMLERSGHAAAARSIYEALAQDNGYYGLLAAWRLQRPHRPRVRTFVSDPAIQAELLAQPGVQRARELYFIERDRWANAEWRAAVRGLDASRRLQAAHLAAQWGWHVQAVGLLAGLDALDILELSYPPAYEEAIFAHARRAGVPPELVYGVMRQESLFHPRAVSPSNAYGLLQLLLPTAREVARRHDERLPDRADLLRPEINIPLGVAYLREMRERFGGQVVVALAAYNAGPNAVRRWLPAQPMDADVWIENLPYDQTRGYVQKILWHMAAYHWQRHGEPLDLVPLLQPVRTPP</sequence>
<dbReference type="InterPro" id="IPR008258">
    <property type="entry name" value="Transglycosylase_SLT_dom_1"/>
</dbReference>
<feature type="domain" description="Transglycosylase SLT" evidence="4">
    <location>
        <begin position="489"/>
        <end position="596"/>
    </location>
</feature>
<dbReference type="GO" id="GO:0004553">
    <property type="term" value="F:hydrolase activity, hydrolyzing O-glycosyl compounds"/>
    <property type="evidence" value="ECO:0007669"/>
    <property type="project" value="InterPro"/>
</dbReference>
<dbReference type="InterPro" id="IPR037061">
    <property type="entry name" value="Lytic_TGlycoase_superhlx_L_sf"/>
</dbReference>
<dbReference type="Gene3D" id="1.10.530.10">
    <property type="match status" value="1"/>
</dbReference>
<dbReference type="InterPro" id="IPR023346">
    <property type="entry name" value="Lysozyme-like_dom_sf"/>
</dbReference>
<dbReference type="CDD" id="cd13401">
    <property type="entry name" value="Slt70-like"/>
    <property type="match status" value="1"/>
</dbReference>
<organism evidence="6 7">
    <name type="scientific">Fontimonas thermophila</name>
    <dbReference type="NCBI Taxonomy" id="1076937"/>
    <lineage>
        <taxon>Bacteria</taxon>
        <taxon>Pseudomonadati</taxon>
        <taxon>Pseudomonadota</taxon>
        <taxon>Gammaproteobacteria</taxon>
        <taxon>Nevskiales</taxon>
        <taxon>Nevskiaceae</taxon>
        <taxon>Fontimonas</taxon>
    </lineage>
</organism>
<dbReference type="STRING" id="1076937.SAMN04488120_10140"/>
<evidence type="ECO:0000259" key="5">
    <source>
        <dbReference type="Pfam" id="PF14718"/>
    </source>
</evidence>
<comment type="similarity">
    <text evidence="1">Belongs to the transglycosylase Slt family.</text>
</comment>
<dbReference type="AlphaFoldDB" id="A0A1I2H1E8"/>
<evidence type="ECO:0000256" key="2">
    <source>
        <dbReference type="ARBA" id="ARBA00022729"/>
    </source>
</evidence>
<dbReference type="GO" id="GO:0016020">
    <property type="term" value="C:membrane"/>
    <property type="evidence" value="ECO:0007669"/>
    <property type="project" value="InterPro"/>
</dbReference>
<dbReference type="PANTHER" id="PTHR37423:SF5">
    <property type="entry name" value="SOLUBLE LYTIC MUREIN TRANSGLYCOSYLASE"/>
    <property type="match status" value="1"/>
</dbReference>
<gene>
    <name evidence="6" type="ORF">SAMN04488120_10140</name>
</gene>
<keyword evidence="2 3" id="KW-0732">Signal</keyword>
<keyword evidence="7" id="KW-1185">Reference proteome</keyword>
<dbReference type="SUPFAM" id="SSF53955">
    <property type="entry name" value="Lysozyme-like"/>
    <property type="match status" value="1"/>
</dbReference>
<dbReference type="Gene3D" id="1.25.20.10">
    <property type="entry name" value="Bacterial muramidases"/>
    <property type="match status" value="1"/>
</dbReference>
<feature type="chain" id="PRO_5011481335" evidence="3">
    <location>
        <begin position="33"/>
        <end position="650"/>
    </location>
</feature>
<evidence type="ECO:0000313" key="6">
    <source>
        <dbReference type="EMBL" id="SFF22636.1"/>
    </source>
</evidence>
<dbReference type="Pfam" id="PF01464">
    <property type="entry name" value="SLT"/>
    <property type="match status" value="1"/>
</dbReference>
<evidence type="ECO:0000256" key="1">
    <source>
        <dbReference type="ARBA" id="ARBA00007734"/>
    </source>
</evidence>
<evidence type="ECO:0000256" key="3">
    <source>
        <dbReference type="SAM" id="SignalP"/>
    </source>
</evidence>
<dbReference type="GO" id="GO:0000270">
    <property type="term" value="P:peptidoglycan metabolic process"/>
    <property type="evidence" value="ECO:0007669"/>
    <property type="project" value="InterPro"/>
</dbReference>
<name>A0A1I2H1E8_9GAMM</name>
<dbReference type="InterPro" id="IPR012289">
    <property type="entry name" value="Lytic_TGlycosylase_superhlx_L"/>
</dbReference>
<dbReference type="GO" id="GO:0008933">
    <property type="term" value="F:peptidoglycan lytic transglycosylase activity"/>
    <property type="evidence" value="ECO:0007669"/>
    <property type="project" value="InterPro"/>
</dbReference>
<dbReference type="PANTHER" id="PTHR37423">
    <property type="entry name" value="SOLUBLE LYTIC MUREIN TRANSGLYCOSYLASE-RELATED"/>
    <property type="match status" value="1"/>
</dbReference>
<evidence type="ECO:0000313" key="7">
    <source>
        <dbReference type="Proteomes" id="UP000199771"/>
    </source>
</evidence>
<protein>
    <submittedName>
        <fullName evidence="6">Soluble lytic murein transglycosylase</fullName>
    </submittedName>
</protein>
<dbReference type="InterPro" id="IPR008939">
    <property type="entry name" value="Lytic_TGlycosylase_superhlx_U"/>
</dbReference>
<feature type="domain" description="Lytic transglycosylase superhelical linker" evidence="5">
    <location>
        <begin position="413"/>
        <end position="470"/>
    </location>
</feature>
<feature type="signal peptide" evidence="3">
    <location>
        <begin position="1"/>
        <end position="32"/>
    </location>
</feature>
<reference evidence="6 7" key="1">
    <citation type="submission" date="2016-10" db="EMBL/GenBank/DDBJ databases">
        <authorList>
            <person name="de Groot N.N."/>
        </authorList>
    </citation>
    <scope>NUCLEOTIDE SEQUENCE [LARGE SCALE GENOMIC DNA]</scope>
    <source>
        <strain evidence="6 7">DSM 23609</strain>
    </source>
</reference>
<dbReference type="PROSITE" id="PS00922">
    <property type="entry name" value="TRANSGLYCOSYLASE"/>
    <property type="match status" value="1"/>
</dbReference>